<dbReference type="InterPro" id="IPR023296">
    <property type="entry name" value="Glyco_hydro_beta-prop_sf"/>
</dbReference>
<reference evidence="2 3" key="1">
    <citation type="submission" date="2018-05" db="EMBL/GenBank/DDBJ databases">
        <title>Evolution of GPA BGCs.</title>
        <authorList>
            <person name="Waglechner N."/>
            <person name="Wright G.D."/>
        </authorList>
    </citation>
    <scope>NUCLEOTIDE SEQUENCE [LARGE SCALE GENOMIC DNA]</scope>
    <source>
        <strain evidence="2 3">DSM 5908</strain>
    </source>
</reference>
<dbReference type="PANTHER" id="PTHR22925:SF3">
    <property type="entry name" value="GLYCOSYL HYDROLASE FAMILY PROTEIN 43"/>
    <property type="match status" value="1"/>
</dbReference>
<proteinExistence type="predicted"/>
<dbReference type="PANTHER" id="PTHR22925">
    <property type="entry name" value="GLYCOSYL HYDROLASE 43 FAMILY MEMBER"/>
    <property type="match status" value="1"/>
</dbReference>
<organism evidence="2 3">
    <name type="scientific">Amycolatopsis balhimycina DSM 5908</name>
    <dbReference type="NCBI Taxonomy" id="1081091"/>
    <lineage>
        <taxon>Bacteria</taxon>
        <taxon>Bacillati</taxon>
        <taxon>Actinomycetota</taxon>
        <taxon>Actinomycetes</taxon>
        <taxon>Pseudonocardiales</taxon>
        <taxon>Pseudonocardiaceae</taxon>
        <taxon>Amycolatopsis</taxon>
    </lineage>
</organism>
<dbReference type="SUPFAM" id="SSF75005">
    <property type="entry name" value="Arabinanase/levansucrase/invertase"/>
    <property type="match status" value="1"/>
</dbReference>
<dbReference type="Gene3D" id="2.115.10.20">
    <property type="entry name" value="Glycosyl hydrolase domain, family 43"/>
    <property type="match status" value="1"/>
</dbReference>
<keyword evidence="3" id="KW-1185">Reference proteome</keyword>
<name>A0A428WJG9_AMYBA</name>
<dbReference type="AlphaFoldDB" id="A0A428WJG9"/>
<dbReference type="EMBL" id="QHHU01000026">
    <property type="protein sequence ID" value="RSM43228.1"/>
    <property type="molecule type" value="Genomic_DNA"/>
</dbReference>
<evidence type="ECO:0000256" key="1">
    <source>
        <dbReference type="SAM" id="SignalP"/>
    </source>
</evidence>
<sequence length="127" mass="13149">MLKRTIVSVLLPLAVALTPVGSTSVGAAASEPQAAVGATIKNDVFWKDTSGNPIYSQGGGVLKVGSTYYWYGVKYGGAVSYYNNPGGGKNNNVSFSAITIYSSTDLANWKFEGNAMTPSDLGGGGWV</sequence>
<evidence type="ECO:0000313" key="3">
    <source>
        <dbReference type="Proteomes" id="UP000286716"/>
    </source>
</evidence>
<feature type="chain" id="PRO_5019446793" evidence="1">
    <location>
        <begin position="28"/>
        <end position="127"/>
    </location>
</feature>
<protein>
    <submittedName>
        <fullName evidence="2">Beta-xylosidase</fullName>
    </submittedName>
</protein>
<evidence type="ECO:0000313" key="2">
    <source>
        <dbReference type="EMBL" id="RSM43228.1"/>
    </source>
</evidence>
<dbReference type="Proteomes" id="UP000286716">
    <property type="component" value="Unassembled WGS sequence"/>
</dbReference>
<gene>
    <name evidence="2" type="ORF">DMA12_20035</name>
</gene>
<comment type="caution">
    <text evidence="2">The sequence shown here is derived from an EMBL/GenBank/DDBJ whole genome shotgun (WGS) entry which is preliminary data.</text>
</comment>
<keyword evidence="1" id="KW-0732">Signal</keyword>
<feature type="non-terminal residue" evidence="2">
    <location>
        <position position="127"/>
    </location>
</feature>
<accession>A0A428WJG9</accession>
<feature type="signal peptide" evidence="1">
    <location>
        <begin position="1"/>
        <end position="27"/>
    </location>
</feature>